<dbReference type="EMBL" id="PCQY01000025">
    <property type="protein sequence ID" value="PIP04532.1"/>
    <property type="molecule type" value="Genomic_DNA"/>
</dbReference>
<accession>A0A2G9XC47</accession>
<evidence type="ECO:0000256" key="1">
    <source>
        <dbReference type="SAM" id="Phobius"/>
    </source>
</evidence>
<feature type="transmembrane region" description="Helical" evidence="1">
    <location>
        <begin position="22"/>
        <end position="43"/>
    </location>
</feature>
<dbReference type="Proteomes" id="UP000231388">
    <property type="component" value="Unassembled WGS sequence"/>
</dbReference>
<feature type="transmembrane region" description="Helical" evidence="1">
    <location>
        <begin position="433"/>
        <end position="453"/>
    </location>
</feature>
<feature type="transmembrane region" description="Helical" evidence="1">
    <location>
        <begin position="361"/>
        <end position="379"/>
    </location>
</feature>
<keyword evidence="1" id="KW-0812">Transmembrane</keyword>
<evidence type="ECO:0000313" key="2">
    <source>
        <dbReference type="EMBL" id="PIP04532.1"/>
    </source>
</evidence>
<feature type="transmembrane region" description="Helical" evidence="1">
    <location>
        <begin position="473"/>
        <end position="494"/>
    </location>
</feature>
<sequence>MTTDIHKTYLEIEKEHKTLFRVLEFIPGFITWVTLLSPVWLGILAPRIMMFFLTFLAIYWIYRAAIHAWGTLKGLKMYYKEIKIDWLKKCRNLNFADLPDKEELPKSFSDLKHFILIPTVSESFEVLEPAFNAIWYSNYPRENFFIVVSIEEKGEEIVKSSLKEIRKRYPFKNFLIYTHPANLSGEVTGVGSPNRSWGAKHGIPDLKKKGYQIKDFIFTTFDCDTVVHKEFFARLSYEYLVNDKRLNKFFSTALFLFNNNLWKVPMQMRIEANSVTLGTLSSWIIEKTTRETFSCYSTSLQTLIDANFWDVTTIDDSVFFWRAYFARKGEFEGRCFFIPVSNDAVQGETLVKSHISLYKQLVRWGWGSIVFPISMYGFIKGKGISKTSRLLWTFSKIERHFIWRTIAFLITFGFAILTLVSKTIRHSAAVYRLPQIISLILSSALILIIPVTYFRLKIAREMPKDWGLWKKFLVYLEGPLIMLNLLTYSFIPFLEAETKMMFGKKFKKTYYTPKIR</sequence>
<organism evidence="2 3">
    <name type="scientific">candidate division WWE3 bacterium CG23_combo_of_CG06-09_8_20_14_all_40_14</name>
    <dbReference type="NCBI Taxonomy" id="1975095"/>
    <lineage>
        <taxon>Bacteria</taxon>
        <taxon>Katanobacteria</taxon>
    </lineage>
</organism>
<keyword evidence="1" id="KW-0472">Membrane</keyword>
<comment type="caution">
    <text evidence="2">The sequence shown here is derived from an EMBL/GenBank/DDBJ whole genome shotgun (WGS) entry which is preliminary data.</text>
</comment>
<dbReference type="AlphaFoldDB" id="A0A2G9XC47"/>
<evidence type="ECO:0000313" key="3">
    <source>
        <dbReference type="Proteomes" id="UP000231388"/>
    </source>
</evidence>
<gene>
    <name evidence="2" type="ORF">COX53_01995</name>
</gene>
<proteinExistence type="predicted"/>
<name>A0A2G9XC47_UNCKA</name>
<feature type="transmembrane region" description="Helical" evidence="1">
    <location>
        <begin position="49"/>
        <end position="70"/>
    </location>
</feature>
<dbReference type="SUPFAM" id="SSF53448">
    <property type="entry name" value="Nucleotide-diphospho-sugar transferases"/>
    <property type="match status" value="1"/>
</dbReference>
<protein>
    <recommendedName>
        <fullName evidence="4">Glycosyltransferase 2-like domain-containing protein</fullName>
    </recommendedName>
</protein>
<feature type="transmembrane region" description="Helical" evidence="1">
    <location>
        <begin position="401"/>
        <end position="421"/>
    </location>
</feature>
<keyword evidence="1" id="KW-1133">Transmembrane helix</keyword>
<dbReference type="PANTHER" id="PTHR36851:SF1">
    <property type="entry name" value="GLYCO_TRANS_2-LIKE DOMAIN-CONTAINING PROTEIN"/>
    <property type="match status" value="1"/>
</dbReference>
<dbReference type="InterPro" id="IPR029044">
    <property type="entry name" value="Nucleotide-diphossugar_trans"/>
</dbReference>
<evidence type="ECO:0008006" key="4">
    <source>
        <dbReference type="Google" id="ProtNLM"/>
    </source>
</evidence>
<dbReference type="PANTHER" id="PTHR36851">
    <property type="entry name" value="UNNAMED PRODUCT"/>
    <property type="match status" value="1"/>
</dbReference>
<dbReference type="Gene3D" id="3.90.550.10">
    <property type="entry name" value="Spore Coat Polysaccharide Biosynthesis Protein SpsA, Chain A"/>
    <property type="match status" value="1"/>
</dbReference>
<reference evidence="2 3" key="1">
    <citation type="submission" date="2017-09" db="EMBL/GenBank/DDBJ databases">
        <title>Depth-based differentiation of microbial function through sediment-hosted aquifers and enrichment of novel symbionts in the deep terrestrial subsurface.</title>
        <authorList>
            <person name="Probst A.J."/>
            <person name="Ladd B."/>
            <person name="Jarett J.K."/>
            <person name="Geller-Mcgrath D.E."/>
            <person name="Sieber C.M."/>
            <person name="Emerson J.B."/>
            <person name="Anantharaman K."/>
            <person name="Thomas B.C."/>
            <person name="Malmstrom R."/>
            <person name="Stieglmeier M."/>
            <person name="Klingl A."/>
            <person name="Woyke T."/>
            <person name="Ryan C.M."/>
            <person name="Banfield J.F."/>
        </authorList>
    </citation>
    <scope>NUCLEOTIDE SEQUENCE [LARGE SCALE GENOMIC DNA]</scope>
    <source>
        <strain evidence="2">CG23_combo_of_CG06-09_8_20_14_all_40_14</strain>
    </source>
</reference>